<keyword evidence="11" id="KW-0479">Metal-binding</keyword>
<keyword evidence="5 11" id="KW-0808">Transferase</keyword>
<dbReference type="UniPathway" id="UPA00053">
    <property type="reaction ID" value="UER00088"/>
</dbReference>
<comment type="caution">
    <text evidence="11">Lacks conserved residue(s) required for the propagation of feature annotation.</text>
</comment>
<dbReference type="GO" id="GO:0000287">
    <property type="term" value="F:magnesium ion binding"/>
    <property type="evidence" value="ECO:0007669"/>
    <property type="project" value="UniProtKB-UniRule"/>
</dbReference>
<dbReference type="EC" id="2.7.1.71" evidence="3 11"/>
<evidence type="ECO:0000256" key="2">
    <source>
        <dbReference type="ARBA" id="ARBA00006997"/>
    </source>
</evidence>
<keyword evidence="9 11" id="KW-0057">Aromatic amino acid biosynthesis</keyword>
<gene>
    <name evidence="11" type="primary">aroK</name>
    <name evidence="12" type="ORF">GGR03_004822</name>
</gene>
<evidence type="ECO:0000256" key="7">
    <source>
        <dbReference type="ARBA" id="ARBA00022777"/>
    </source>
</evidence>
<evidence type="ECO:0000313" key="13">
    <source>
        <dbReference type="Proteomes" id="UP000588647"/>
    </source>
</evidence>
<protein>
    <recommendedName>
        <fullName evidence="3 11">Shikimate kinase</fullName>
        <shortName evidence="11">SK</shortName>
        <ecNumber evidence="3 11">2.7.1.71</ecNumber>
    </recommendedName>
</protein>
<dbReference type="GO" id="GO:0009073">
    <property type="term" value="P:aromatic amino acid family biosynthetic process"/>
    <property type="evidence" value="ECO:0007669"/>
    <property type="project" value="UniProtKB-KW"/>
</dbReference>
<keyword evidence="11" id="KW-0460">Magnesium</keyword>
<dbReference type="PRINTS" id="PR01100">
    <property type="entry name" value="SHIKIMTKNASE"/>
</dbReference>
<sequence>MSRHQPTDAETAVLPLLGSRSVTLIGLMGAGKTTVGRKLANYLSVPFRDSDAEIETVSRMSVPELFEAYGEPEFRALEARVIARLAAEGPQVLATGGGAFMREETRAILAEKAVTVWLKADLETLMERVGKRPGRPLLQAPDPEAVMRDLMAVRYPVYATADITVCTRNVKREVIAAEIVEALHHYLEKEVAR</sequence>
<organism evidence="12 13">
    <name type="scientific">Aurantimonas endophytica</name>
    <dbReference type="NCBI Taxonomy" id="1522175"/>
    <lineage>
        <taxon>Bacteria</taxon>
        <taxon>Pseudomonadati</taxon>
        <taxon>Pseudomonadota</taxon>
        <taxon>Alphaproteobacteria</taxon>
        <taxon>Hyphomicrobiales</taxon>
        <taxon>Aurantimonadaceae</taxon>
        <taxon>Aurantimonas</taxon>
    </lineage>
</organism>
<comment type="subunit">
    <text evidence="11">Monomer.</text>
</comment>
<reference evidence="12 13" key="1">
    <citation type="submission" date="2020-08" db="EMBL/GenBank/DDBJ databases">
        <title>Genomic Encyclopedia of Type Strains, Phase IV (KMG-IV): sequencing the most valuable type-strain genomes for metagenomic binning, comparative biology and taxonomic classification.</title>
        <authorList>
            <person name="Goeker M."/>
        </authorList>
    </citation>
    <scope>NUCLEOTIDE SEQUENCE [LARGE SCALE GENOMIC DNA]</scope>
    <source>
        <strain evidence="12 13">DSM 103570</strain>
    </source>
</reference>
<dbReference type="GO" id="GO:0004765">
    <property type="term" value="F:shikimate kinase activity"/>
    <property type="evidence" value="ECO:0007669"/>
    <property type="project" value="UniProtKB-UniRule"/>
</dbReference>
<dbReference type="PANTHER" id="PTHR21087:SF16">
    <property type="entry name" value="SHIKIMATE KINASE 1, CHLOROPLASTIC"/>
    <property type="match status" value="1"/>
</dbReference>
<feature type="binding site" evidence="11">
    <location>
        <position position="75"/>
    </location>
    <ligand>
        <name>substrate</name>
    </ligand>
</feature>
<evidence type="ECO:0000256" key="3">
    <source>
        <dbReference type="ARBA" id="ARBA00012154"/>
    </source>
</evidence>
<comment type="function">
    <text evidence="11">Catalyzes the specific phosphorylation of the 3-hydroxyl group of shikimic acid using ATP as a cosubstrate.</text>
</comment>
<dbReference type="GO" id="GO:0008652">
    <property type="term" value="P:amino acid biosynthetic process"/>
    <property type="evidence" value="ECO:0007669"/>
    <property type="project" value="UniProtKB-KW"/>
</dbReference>
<dbReference type="Gene3D" id="3.40.50.300">
    <property type="entry name" value="P-loop containing nucleotide triphosphate hydrolases"/>
    <property type="match status" value="1"/>
</dbReference>
<dbReference type="PROSITE" id="PS01128">
    <property type="entry name" value="SHIKIMATE_KINASE"/>
    <property type="match status" value="1"/>
</dbReference>
<evidence type="ECO:0000256" key="1">
    <source>
        <dbReference type="ARBA" id="ARBA00004842"/>
    </source>
</evidence>
<evidence type="ECO:0000256" key="4">
    <source>
        <dbReference type="ARBA" id="ARBA00022605"/>
    </source>
</evidence>
<feature type="binding site" evidence="11">
    <location>
        <position position="97"/>
    </location>
    <ligand>
        <name>substrate</name>
    </ligand>
</feature>
<comment type="pathway">
    <text evidence="1 11">Metabolic intermediate biosynthesis; chorismate biosynthesis; chorismate from D-erythrose 4-phosphate and phosphoenolpyruvate: step 5/7.</text>
</comment>
<keyword evidence="7 11" id="KW-0418">Kinase</keyword>
<dbReference type="RefSeq" id="WP_183211296.1">
    <property type="nucleotide sequence ID" value="NZ_JAAAMM010000007.1"/>
</dbReference>
<dbReference type="InterPro" id="IPR000623">
    <property type="entry name" value="Shikimate_kinase/TSH1"/>
</dbReference>
<evidence type="ECO:0000256" key="10">
    <source>
        <dbReference type="ARBA" id="ARBA00048567"/>
    </source>
</evidence>
<dbReference type="InterPro" id="IPR031322">
    <property type="entry name" value="Shikimate/glucono_kinase"/>
</dbReference>
<evidence type="ECO:0000256" key="6">
    <source>
        <dbReference type="ARBA" id="ARBA00022741"/>
    </source>
</evidence>
<evidence type="ECO:0000256" key="11">
    <source>
        <dbReference type="HAMAP-Rule" id="MF_00109"/>
    </source>
</evidence>
<dbReference type="GO" id="GO:0005829">
    <property type="term" value="C:cytosol"/>
    <property type="evidence" value="ECO:0007669"/>
    <property type="project" value="TreeGrafter"/>
</dbReference>
<keyword evidence="8 11" id="KW-0067">ATP-binding</keyword>
<dbReference type="SUPFAM" id="SSF52540">
    <property type="entry name" value="P-loop containing nucleoside triphosphate hydrolases"/>
    <property type="match status" value="1"/>
</dbReference>
<dbReference type="AlphaFoldDB" id="A0A7W6MS50"/>
<feature type="binding site" evidence="11">
    <location>
        <begin position="29"/>
        <end position="34"/>
    </location>
    <ligand>
        <name>ATP</name>
        <dbReference type="ChEBI" id="CHEBI:30616"/>
    </ligand>
</feature>
<keyword evidence="4 11" id="KW-0028">Amino-acid biosynthesis</keyword>
<comment type="subcellular location">
    <subcellularLocation>
        <location evidence="11">Cytoplasm</location>
    </subcellularLocation>
</comment>
<keyword evidence="11" id="KW-0963">Cytoplasm</keyword>
<dbReference type="GO" id="GO:0009423">
    <property type="term" value="P:chorismate biosynthetic process"/>
    <property type="evidence" value="ECO:0007669"/>
    <property type="project" value="UniProtKB-UniRule"/>
</dbReference>
<dbReference type="EMBL" id="JACIEM010000007">
    <property type="protein sequence ID" value="MBB4005720.1"/>
    <property type="molecule type" value="Genomic_DNA"/>
</dbReference>
<feature type="binding site" evidence="11">
    <location>
        <position position="154"/>
    </location>
    <ligand>
        <name>substrate</name>
    </ligand>
</feature>
<dbReference type="InterPro" id="IPR023000">
    <property type="entry name" value="Shikimate_kinase_CS"/>
</dbReference>
<accession>A0A7W6MS50</accession>
<evidence type="ECO:0000256" key="8">
    <source>
        <dbReference type="ARBA" id="ARBA00022840"/>
    </source>
</evidence>
<feature type="binding site" evidence="11">
    <location>
        <position position="33"/>
    </location>
    <ligand>
        <name>Mg(2+)</name>
        <dbReference type="ChEBI" id="CHEBI:18420"/>
    </ligand>
</feature>
<proteinExistence type="inferred from homology"/>
<dbReference type="CDD" id="cd00464">
    <property type="entry name" value="SK"/>
    <property type="match status" value="1"/>
</dbReference>
<feature type="binding site" evidence="11">
    <location>
        <position position="51"/>
    </location>
    <ligand>
        <name>substrate</name>
    </ligand>
</feature>
<keyword evidence="13" id="KW-1185">Reference proteome</keyword>
<dbReference type="InterPro" id="IPR027417">
    <property type="entry name" value="P-loop_NTPase"/>
</dbReference>
<comment type="catalytic activity">
    <reaction evidence="10 11">
        <text>shikimate + ATP = 3-phosphoshikimate + ADP + H(+)</text>
        <dbReference type="Rhea" id="RHEA:13121"/>
        <dbReference type="ChEBI" id="CHEBI:15378"/>
        <dbReference type="ChEBI" id="CHEBI:30616"/>
        <dbReference type="ChEBI" id="CHEBI:36208"/>
        <dbReference type="ChEBI" id="CHEBI:145989"/>
        <dbReference type="ChEBI" id="CHEBI:456216"/>
        <dbReference type="EC" id="2.7.1.71"/>
    </reaction>
</comment>
<keyword evidence="6 11" id="KW-0547">Nucleotide-binding</keyword>
<dbReference type="PANTHER" id="PTHR21087">
    <property type="entry name" value="SHIKIMATE KINASE"/>
    <property type="match status" value="1"/>
</dbReference>
<comment type="caution">
    <text evidence="12">The sequence shown here is derived from an EMBL/GenBank/DDBJ whole genome shotgun (WGS) entry which is preliminary data.</text>
</comment>
<evidence type="ECO:0000256" key="9">
    <source>
        <dbReference type="ARBA" id="ARBA00023141"/>
    </source>
</evidence>
<feature type="binding site" evidence="11">
    <location>
        <position position="135"/>
    </location>
    <ligand>
        <name>ATP</name>
        <dbReference type="ChEBI" id="CHEBI:30616"/>
    </ligand>
</feature>
<comment type="cofactor">
    <cofactor evidence="11">
        <name>Mg(2+)</name>
        <dbReference type="ChEBI" id="CHEBI:18420"/>
    </cofactor>
    <text evidence="11">Binds 1 Mg(2+) ion per subunit.</text>
</comment>
<evidence type="ECO:0000313" key="12">
    <source>
        <dbReference type="EMBL" id="MBB4005720.1"/>
    </source>
</evidence>
<evidence type="ECO:0000256" key="5">
    <source>
        <dbReference type="ARBA" id="ARBA00022679"/>
    </source>
</evidence>
<dbReference type="NCBIfam" id="NF010552">
    <property type="entry name" value="PRK13946.1"/>
    <property type="match status" value="1"/>
</dbReference>
<dbReference type="HAMAP" id="MF_00109">
    <property type="entry name" value="Shikimate_kinase"/>
    <property type="match status" value="1"/>
</dbReference>
<name>A0A7W6MS50_9HYPH</name>
<dbReference type="Proteomes" id="UP000588647">
    <property type="component" value="Unassembled WGS sequence"/>
</dbReference>
<dbReference type="Pfam" id="PF01202">
    <property type="entry name" value="SKI"/>
    <property type="match status" value="1"/>
</dbReference>
<dbReference type="GO" id="GO:0005524">
    <property type="term" value="F:ATP binding"/>
    <property type="evidence" value="ECO:0007669"/>
    <property type="project" value="UniProtKB-UniRule"/>
</dbReference>
<comment type="similarity">
    <text evidence="2 11">Belongs to the shikimate kinase family.</text>
</comment>